<protein>
    <recommendedName>
        <fullName evidence="3">UspA domain-containing protein</fullName>
    </recommendedName>
</protein>
<dbReference type="RefSeq" id="WP_014148447.1">
    <property type="nucleotide sequence ID" value="NC_016112.1"/>
</dbReference>
<dbReference type="STRING" id="1091494.MEALZ_1969"/>
<dbReference type="AlphaFoldDB" id="G4T302"/>
<sequence length="164" mass="18568">MKRTILIPTDFSVESLNLVKHTLANAGDDKLHFVLTHCRFLSDCPIDLLYFSKTELLQSLKTPEFKKTCKALRQSYSADKVLIKTELFTGLNQAAFNAFIDGNQIDEAVIPKRYNPRLNRQPSFNPIPFIRKSRLKITEVSLGAKQNSQGNQSLTLLPNGFLRA</sequence>
<dbReference type="Proteomes" id="UP000008315">
    <property type="component" value="Chromosome"/>
</dbReference>
<evidence type="ECO:0008006" key="3">
    <source>
        <dbReference type="Google" id="ProtNLM"/>
    </source>
</evidence>
<dbReference type="HOGENOM" id="CLU_133295_0_0_6"/>
<accession>G4T302</accession>
<dbReference type="SUPFAM" id="SSF52402">
    <property type="entry name" value="Adenine nucleotide alpha hydrolases-like"/>
    <property type="match status" value="1"/>
</dbReference>
<reference evidence="2" key="1">
    <citation type="journal article" date="2012" name="J. Bacteriol.">
        <title>Genome sequence of the haloalkaliphilic methanotrophic bacterium Methylomicrobium alcaliphilum 20Z.</title>
        <authorList>
            <person name="Vuilleumier S."/>
            <person name="Khmelenina V.N."/>
            <person name="Bringel F."/>
            <person name="Reshetnikov A.S."/>
            <person name="Lajus A."/>
            <person name="Mangenot S."/>
            <person name="Rouy Z."/>
            <person name="Op den Camp H.J."/>
            <person name="Jetten M.S."/>
            <person name="Dispirito A.A."/>
            <person name="Dunfield P."/>
            <person name="Klotz M.G."/>
            <person name="Semrau J.D."/>
            <person name="Stein L.Y."/>
            <person name="Barbe V."/>
            <person name="Medigue C."/>
            <person name="Trotsenko Y.A."/>
            <person name="Kalyuzhnaya M.G."/>
        </authorList>
    </citation>
    <scope>NUCLEOTIDE SEQUENCE [LARGE SCALE GENOMIC DNA]</scope>
    <source>
        <strain evidence="2">DSM 19304 / NCIMB 14124 / VKM B-2133 / 20Z</strain>
    </source>
</reference>
<evidence type="ECO:0000313" key="1">
    <source>
        <dbReference type="EMBL" id="CCE23655.1"/>
    </source>
</evidence>
<gene>
    <name evidence="1" type="ordered locus">MEALZ_1969</name>
</gene>
<proteinExistence type="predicted"/>
<dbReference type="PATRIC" id="fig|271065.3.peg.2027"/>
<name>G4T302_META2</name>
<keyword evidence="2" id="KW-1185">Reference proteome</keyword>
<evidence type="ECO:0000313" key="2">
    <source>
        <dbReference type="Proteomes" id="UP000008315"/>
    </source>
</evidence>
<dbReference type="EMBL" id="FO082060">
    <property type="protein sequence ID" value="CCE23655.1"/>
    <property type="molecule type" value="Genomic_DNA"/>
</dbReference>
<dbReference type="KEGG" id="mah:MEALZ_1969"/>
<organism evidence="1 2">
    <name type="scientific">Methylotuvimicrobium alcaliphilum (strain DSM 19304 / NCIMB 14124 / VKM B-2133 / 20Z)</name>
    <name type="common">Methylomicrobium alcaliphilum</name>
    <dbReference type="NCBI Taxonomy" id="1091494"/>
    <lineage>
        <taxon>Bacteria</taxon>
        <taxon>Pseudomonadati</taxon>
        <taxon>Pseudomonadota</taxon>
        <taxon>Gammaproteobacteria</taxon>
        <taxon>Methylococcales</taxon>
        <taxon>Methylococcaceae</taxon>
        <taxon>Methylotuvimicrobium</taxon>
    </lineage>
</organism>